<dbReference type="InParanoid" id="A0A5N4AX64"/>
<evidence type="ECO:0000313" key="1">
    <source>
        <dbReference type="EMBL" id="KAB0801907.1"/>
    </source>
</evidence>
<gene>
    <name evidence="1" type="ORF">PPYR_04093</name>
</gene>
<keyword evidence="2" id="KW-1185">Reference proteome</keyword>
<dbReference type="AlphaFoldDB" id="A0A5N4AX64"/>
<dbReference type="Proteomes" id="UP000327044">
    <property type="component" value="Unassembled WGS sequence"/>
</dbReference>
<sequence>MGNDSAEVRRNLLLSKVGADVFKILFDHFKPEKLIEKTYIQLTTVLNKIYGKKVYIFAERINFAGCFRNENESVTNYMRALAGDCSFGAGLNERMRDQLIFGINNREWQEKIIQKHSTNDRYYFRRSRSDVSHFRTSVHSVKAVKQFTNQSDFGQ</sequence>
<protein>
    <submittedName>
        <fullName evidence="1">Uncharacterized protein</fullName>
    </submittedName>
</protein>
<accession>A0A5N4AX64</accession>
<comment type="caution">
    <text evidence="1">The sequence shown here is derived from an EMBL/GenBank/DDBJ whole genome shotgun (WGS) entry which is preliminary data.</text>
</comment>
<reference evidence="1 2" key="1">
    <citation type="journal article" date="2018" name="Elife">
        <title>Firefly genomes illuminate parallel origins of bioluminescence in beetles.</title>
        <authorList>
            <person name="Fallon T.R."/>
            <person name="Lower S.E."/>
            <person name="Chang C.H."/>
            <person name="Bessho-Uehara M."/>
            <person name="Martin G.J."/>
            <person name="Bewick A.J."/>
            <person name="Behringer M."/>
            <person name="Debat H.J."/>
            <person name="Wong I."/>
            <person name="Day J.C."/>
            <person name="Suvorov A."/>
            <person name="Silva C.J."/>
            <person name="Stanger-Hall K.F."/>
            <person name="Hall D.W."/>
            <person name="Schmitz R.J."/>
            <person name="Nelson D.R."/>
            <person name="Lewis S.M."/>
            <person name="Shigenobu S."/>
            <person name="Bybee S.M."/>
            <person name="Larracuente A.M."/>
            <person name="Oba Y."/>
            <person name="Weng J.K."/>
        </authorList>
    </citation>
    <scope>NUCLEOTIDE SEQUENCE [LARGE SCALE GENOMIC DNA]</scope>
    <source>
        <strain evidence="1">1611_PpyrPB1</strain>
        <tissue evidence="1">Whole body</tissue>
    </source>
</reference>
<evidence type="ECO:0000313" key="2">
    <source>
        <dbReference type="Proteomes" id="UP000327044"/>
    </source>
</evidence>
<proteinExistence type="predicted"/>
<dbReference type="EMBL" id="VVIM01000002">
    <property type="protein sequence ID" value="KAB0801907.1"/>
    <property type="molecule type" value="Genomic_DNA"/>
</dbReference>
<name>A0A5N4AX64_PHOPY</name>
<organism evidence="1 2">
    <name type="scientific">Photinus pyralis</name>
    <name type="common">Common eastern firefly</name>
    <name type="synonym">Lampyris pyralis</name>
    <dbReference type="NCBI Taxonomy" id="7054"/>
    <lineage>
        <taxon>Eukaryota</taxon>
        <taxon>Metazoa</taxon>
        <taxon>Ecdysozoa</taxon>
        <taxon>Arthropoda</taxon>
        <taxon>Hexapoda</taxon>
        <taxon>Insecta</taxon>
        <taxon>Pterygota</taxon>
        <taxon>Neoptera</taxon>
        <taxon>Endopterygota</taxon>
        <taxon>Coleoptera</taxon>
        <taxon>Polyphaga</taxon>
        <taxon>Elateriformia</taxon>
        <taxon>Elateroidea</taxon>
        <taxon>Lampyridae</taxon>
        <taxon>Lampyrinae</taxon>
        <taxon>Photinus</taxon>
    </lineage>
</organism>